<dbReference type="InterPro" id="IPR029063">
    <property type="entry name" value="SAM-dependent_MTases_sf"/>
</dbReference>
<dbReference type="SUPFAM" id="SSF53335">
    <property type="entry name" value="S-adenosyl-L-methionine-dependent methyltransferases"/>
    <property type="match status" value="1"/>
</dbReference>
<dbReference type="InterPro" id="IPR025714">
    <property type="entry name" value="Methyltranfer_dom"/>
</dbReference>
<dbReference type="CDD" id="cd02440">
    <property type="entry name" value="AdoMet_MTases"/>
    <property type="match status" value="1"/>
</dbReference>
<evidence type="ECO:0000313" key="3">
    <source>
        <dbReference type="Proteomes" id="UP000177912"/>
    </source>
</evidence>
<dbReference type="EMBL" id="MFEI01000031">
    <property type="protein sequence ID" value="OGE80460.1"/>
    <property type="molecule type" value="Genomic_DNA"/>
</dbReference>
<reference evidence="2 3" key="1">
    <citation type="journal article" date="2016" name="Nat. Commun.">
        <title>Thousands of microbial genomes shed light on interconnected biogeochemical processes in an aquifer system.</title>
        <authorList>
            <person name="Anantharaman K."/>
            <person name="Brown C.T."/>
            <person name="Hug L.A."/>
            <person name="Sharon I."/>
            <person name="Castelle C.J."/>
            <person name="Probst A.J."/>
            <person name="Thomas B.C."/>
            <person name="Singh A."/>
            <person name="Wilkins M.J."/>
            <person name="Karaoz U."/>
            <person name="Brodie E.L."/>
            <person name="Williams K.H."/>
            <person name="Hubbard S.S."/>
            <person name="Banfield J.F."/>
        </authorList>
    </citation>
    <scope>NUCLEOTIDE SEQUENCE [LARGE SCALE GENOMIC DNA]</scope>
</reference>
<proteinExistence type="predicted"/>
<dbReference type="AlphaFoldDB" id="A0A1F5NSY1"/>
<protein>
    <recommendedName>
        <fullName evidence="1">Methyltransferase domain-containing protein</fullName>
    </recommendedName>
</protein>
<dbReference type="Proteomes" id="UP000177912">
    <property type="component" value="Unassembled WGS sequence"/>
</dbReference>
<feature type="domain" description="Methyltransferase" evidence="1">
    <location>
        <begin position="19"/>
        <end position="131"/>
    </location>
</feature>
<comment type="caution">
    <text evidence="2">The sequence shown here is derived from an EMBL/GenBank/DDBJ whole genome shotgun (WGS) entry which is preliminary data.</text>
</comment>
<accession>A0A1F5NSY1</accession>
<evidence type="ECO:0000313" key="2">
    <source>
        <dbReference type="EMBL" id="OGE80460.1"/>
    </source>
</evidence>
<organism evidence="2 3">
    <name type="scientific">Candidatus Doudnabacteria bacterium RIFCSPHIGHO2_01_FULL_43_23</name>
    <dbReference type="NCBI Taxonomy" id="1817822"/>
    <lineage>
        <taxon>Bacteria</taxon>
        <taxon>Candidatus Doudnaibacteriota</taxon>
    </lineage>
</organism>
<dbReference type="STRING" id="1817822.A2826_00025"/>
<sequence length="178" mass="19685">MTKQKFLNPEKVLHAVALDKNMTVADMGSGNGFFTVPAAKIIGDQGQVWAVDILEEALGNLISLARLEGRNNILTQQCDLDSQEPCNIPELSCDLVIVGKILTQMKSPQYLANEAYRILKTGGKLLVLEWKKESSVLGPPLGQRIGMEDAKKIFTTQAFKYSGEIETDPFHYGLVFQK</sequence>
<name>A0A1F5NSY1_9BACT</name>
<dbReference type="Gene3D" id="3.40.50.150">
    <property type="entry name" value="Vaccinia Virus protein VP39"/>
    <property type="match status" value="1"/>
</dbReference>
<evidence type="ECO:0000259" key="1">
    <source>
        <dbReference type="Pfam" id="PF13847"/>
    </source>
</evidence>
<dbReference type="Pfam" id="PF13847">
    <property type="entry name" value="Methyltransf_31"/>
    <property type="match status" value="1"/>
</dbReference>
<gene>
    <name evidence="2" type="ORF">A2826_00025</name>
</gene>